<evidence type="ECO:0000313" key="1">
    <source>
        <dbReference type="EMBL" id="SYX91823.1"/>
    </source>
</evidence>
<proteinExistence type="predicted"/>
<evidence type="ECO:0000313" key="2">
    <source>
        <dbReference type="Proteomes" id="UP000263595"/>
    </source>
</evidence>
<dbReference type="AlphaFoldDB" id="A0A383RYI2"/>
<protein>
    <submittedName>
        <fullName evidence="1">Uncharacterized protein</fullName>
    </submittedName>
</protein>
<name>A0A383RYI2_9PSED</name>
<dbReference type="OrthoDB" id="7019745at2"/>
<dbReference type="Proteomes" id="UP000263595">
    <property type="component" value="Unassembled WGS sequence"/>
</dbReference>
<dbReference type="RefSeq" id="WP_119144340.1">
    <property type="nucleotide sequence ID" value="NZ_CBCSFL010000001.1"/>
</dbReference>
<dbReference type="EMBL" id="UNOZ01000030">
    <property type="protein sequence ID" value="SYX91823.1"/>
    <property type="molecule type" value="Genomic_DNA"/>
</dbReference>
<accession>A0A383RYI2</accession>
<sequence>MRTYNVEYAFKGEPRSHEFQLKQGELPVHEAAMHLIVLHFGDGENSLVMPAADASPEEILEQAELLEISQVRVHGVGK</sequence>
<organism evidence="1 2">
    <name type="scientific">Pseudomonas reidholzensis</name>
    <dbReference type="NCBI Taxonomy" id="1785162"/>
    <lineage>
        <taxon>Bacteria</taxon>
        <taxon>Pseudomonadati</taxon>
        <taxon>Pseudomonadota</taxon>
        <taxon>Gammaproteobacteria</taxon>
        <taxon>Pseudomonadales</taxon>
        <taxon>Pseudomonadaceae</taxon>
        <taxon>Pseudomonas</taxon>
    </lineage>
</organism>
<keyword evidence="2" id="KW-1185">Reference proteome</keyword>
<reference evidence="2" key="1">
    <citation type="submission" date="2018-08" db="EMBL/GenBank/DDBJ databases">
        <authorList>
            <person name="Blom J."/>
        </authorList>
    </citation>
    <scope>NUCLEOTIDE SEQUENCE [LARGE SCALE GENOMIC DNA]</scope>
    <source>
        <strain evidence="2">CCOS 865</strain>
    </source>
</reference>
<gene>
    <name evidence="1" type="ORF">CCOS865_04103</name>
</gene>